<keyword evidence="6" id="KW-0812">Transmembrane</keyword>
<evidence type="ECO:0000256" key="6">
    <source>
        <dbReference type="SAM" id="Phobius"/>
    </source>
</evidence>
<feature type="transmembrane region" description="Helical" evidence="6">
    <location>
        <begin position="104"/>
        <end position="125"/>
    </location>
</feature>
<dbReference type="Pfam" id="PF02754">
    <property type="entry name" value="CCG"/>
    <property type="match status" value="2"/>
</dbReference>
<proteinExistence type="predicted"/>
<comment type="caution">
    <text evidence="8">The sequence shown here is derived from an EMBL/GenBank/DDBJ whole genome shotgun (WGS) entry which is preliminary data.</text>
</comment>
<dbReference type="InterPro" id="IPR009051">
    <property type="entry name" value="Helical_ferredxn"/>
</dbReference>
<dbReference type="Proteomes" id="UP000614714">
    <property type="component" value="Unassembled WGS sequence"/>
</dbReference>
<evidence type="ECO:0000313" key="8">
    <source>
        <dbReference type="EMBL" id="MBJ6750300.1"/>
    </source>
</evidence>
<dbReference type="InterPro" id="IPR017900">
    <property type="entry name" value="4Fe4S_Fe_S_CS"/>
</dbReference>
<dbReference type="PANTHER" id="PTHR43255">
    <property type="entry name" value="IRON-SULFUR-BINDING OXIDOREDUCTASE FADF-RELATED-RELATED"/>
    <property type="match status" value="1"/>
</dbReference>
<dbReference type="Gene3D" id="1.10.1060.10">
    <property type="entry name" value="Alpha-helical ferredoxin"/>
    <property type="match status" value="1"/>
</dbReference>
<dbReference type="PROSITE" id="PS00198">
    <property type="entry name" value="4FE4S_FER_1"/>
    <property type="match status" value="2"/>
</dbReference>
<keyword evidence="2" id="KW-0479">Metal-binding</keyword>
<evidence type="ECO:0000313" key="9">
    <source>
        <dbReference type="Proteomes" id="UP000614714"/>
    </source>
</evidence>
<name>A0ABS0YDC2_9BACT</name>
<dbReference type="InterPro" id="IPR051460">
    <property type="entry name" value="HdrC_iron-sulfur_subunit"/>
</dbReference>
<feature type="domain" description="4Fe-4S ferredoxin-type" evidence="7">
    <location>
        <begin position="262"/>
        <end position="292"/>
    </location>
</feature>
<feature type="transmembrane region" description="Helical" evidence="6">
    <location>
        <begin position="68"/>
        <end position="97"/>
    </location>
</feature>
<dbReference type="Pfam" id="PF13187">
    <property type="entry name" value="Fer4_9"/>
    <property type="match status" value="1"/>
</dbReference>
<protein>
    <submittedName>
        <fullName evidence="8">4Fe-4S dicluster domain-containing protein</fullName>
    </submittedName>
</protein>
<sequence>MNQTLFTALLTVSLATFAFSCFRRLSLVTVGRSENRFDRPVDRLKEMLVYAIGQKRVVSRPFGLNHGIIFWAFLVLALANLEFLLSGLIPAVSFALLPAPLHGALLFLFDLCSLATLLAVTTAAVRRTVNPPFDGARTFEAYLILSMIAALMLAYFGLNGVRIAQGMLPQTSATPVSNLVAGLVKTTPAAAHLETAGNVFWWIHAVVLLGFMNFLPYSKHMHILTAIPNVFLRSLDKCSTQERETFLEGNSFGAATVERLSWKDLLDSFSCTECGRCQQSCPAASTGKLLNPREVIHAIKENLLQNGAVMEKISGDIEAEREISLIGNGKGGSTEEAALWSCTSCGACMEVCPVFIEHLPKIVKMRRHLVQMEARFPEELLNLFENMEQRSNPWGMAPSERSKWSSQLNLRPFEAGVTEYLLFVGCSGAFDARNKQVSVALTRVLDAAGVSYGVLGKEEKCCGDSVRRLGNEYLFDQMAIENVQQFLARGVTKIITQCPHCFTTLKNDYRQYGLELEVVHHSELINQLLTSGRLETTGNAEIGRVVFHDSCYLGRHNDVYDAPRQVLEMTTGRKVWEMGRNRENAFCCGAGGGRMWLEEHEGTPINRNRVQEALAQQPETVCVSCPFCMTMFEDGIKDVPGTTTQVRDIAEVVALSLQPSLLPPATS</sequence>
<dbReference type="Gene3D" id="1.20.950.20">
    <property type="entry name" value="Transmembrane di-heme cytochromes, Chain C"/>
    <property type="match status" value="1"/>
</dbReference>
<dbReference type="EMBL" id="JAEMHL010000003">
    <property type="protein sequence ID" value="MBJ6750300.1"/>
    <property type="molecule type" value="Genomic_DNA"/>
</dbReference>
<dbReference type="SUPFAM" id="SSF103501">
    <property type="entry name" value="Respiratory nitrate reductase 1 gamma chain"/>
    <property type="match status" value="1"/>
</dbReference>
<reference evidence="8 9" key="1">
    <citation type="submission" date="2020-12" db="EMBL/GenBank/DDBJ databases">
        <title>Geomonas sp. Red421, isolated from paddy soil.</title>
        <authorList>
            <person name="Xu Z."/>
            <person name="Zhang Z."/>
            <person name="Masuda Y."/>
            <person name="Itoh H."/>
            <person name="Senoo K."/>
        </authorList>
    </citation>
    <scope>NUCLEOTIDE SEQUENCE [LARGE SCALE GENOMIC DNA]</scope>
    <source>
        <strain evidence="8 9">Red421</strain>
    </source>
</reference>
<keyword evidence="3" id="KW-0560">Oxidoreductase</keyword>
<dbReference type="PANTHER" id="PTHR43255:SF1">
    <property type="entry name" value="IRON-SULFUR-BINDING OXIDOREDUCTASE FADF-RELATED"/>
    <property type="match status" value="1"/>
</dbReference>
<dbReference type="RefSeq" id="WP_199388814.1">
    <property type="nucleotide sequence ID" value="NZ_JAEMHL010000003.1"/>
</dbReference>
<gene>
    <name evidence="8" type="ORF">JFN91_08755</name>
</gene>
<dbReference type="SUPFAM" id="SSF46548">
    <property type="entry name" value="alpha-helical ferredoxin"/>
    <property type="match status" value="1"/>
</dbReference>
<dbReference type="InterPro" id="IPR004017">
    <property type="entry name" value="Cys_rich_dom"/>
</dbReference>
<keyword evidence="6" id="KW-1133">Transmembrane helix</keyword>
<evidence type="ECO:0000259" key="7">
    <source>
        <dbReference type="PROSITE" id="PS51379"/>
    </source>
</evidence>
<evidence type="ECO:0000256" key="3">
    <source>
        <dbReference type="ARBA" id="ARBA00023002"/>
    </source>
</evidence>
<keyword evidence="4" id="KW-0408">Iron</keyword>
<evidence type="ECO:0000256" key="2">
    <source>
        <dbReference type="ARBA" id="ARBA00022723"/>
    </source>
</evidence>
<keyword evidence="5" id="KW-0411">Iron-sulfur</keyword>
<keyword evidence="6" id="KW-0472">Membrane</keyword>
<dbReference type="InterPro" id="IPR017896">
    <property type="entry name" value="4Fe4S_Fe-S-bd"/>
</dbReference>
<dbReference type="PROSITE" id="PS51379">
    <property type="entry name" value="4FE4S_FER_2"/>
    <property type="match status" value="2"/>
</dbReference>
<evidence type="ECO:0000256" key="5">
    <source>
        <dbReference type="ARBA" id="ARBA00023014"/>
    </source>
</evidence>
<evidence type="ECO:0000256" key="1">
    <source>
        <dbReference type="ARBA" id="ARBA00022485"/>
    </source>
</evidence>
<evidence type="ECO:0000256" key="4">
    <source>
        <dbReference type="ARBA" id="ARBA00023004"/>
    </source>
</evidence>
<keyword evidence="1" id="KW-0004">4Fe-4S</keyword>
<organism evidence="8 9">
    <name type="scientific">Geomonas anaerohicana</name>
    <dbReference type="NCBI Taxonomy" id="2798583"/>
    <lineage>
        <taxon>Bacteria</taxon>
        <taxon>Pseudomonadati</taxon>
        <taxon>Thermodesulfobacteriota</taxon>
        <taxon>Desulfuromonadia</taxon>
        <taxon>Geobacterales</taxon>
        <taxon>Geobacteraceae</taxon>
        <taxon>Geomonas</taxon>
    </lineage>
</organism>
<keyword evidence="9" id="KW-1185">Reference proteome</keyword>
<dbReference type="InterPro" id="IPR036197">
    <property type="entry name" value="NarG-like_sf"/>
</dbReference>
<feature type="transmembrane region" description="Helical" evidence="6">
    <location>
        <begin position="141"/>
        <end position="158"/>
    </location>
</feature>
<feature type="domain" description="4Fe-4S ferredoxin-type" evidence="7">
    <location>
        <begin position="342"/>
        <end position="362"/>
    </location>
</feature>
<accession>A0ABS0YDC2</accession>